<reference evidence="1" key="1">
    <citation type="submission" date="2021-05" db="EMBL/GenBank/DDBJ databases">
        <authorList>
            <person name="Alioto T."/>
            <person name="Alioto T."/>
            <person name="Gomez Garrido J."/>
        </authorList>
    </citation>
    <scope>NUCLEOTIDE SEQUENCE</scope>
</reference>
<proteinExistence type="predicted"/>
<evidence type="ECO:0000313" key="1">
    <source>
        <dbReference type="EMBL" id="CAG6609029.1"/>
    </source>
</evidence>
<name>A0A8D8LE47_9HEMI</name>
<accession>A0A8D8LE47</accession>
<organism evidence="1">
    <name type="scientific">Cacopsylla melanoneura</name>
    <dbReference type="NCBI Taxonomy" id="428564"/>
    <lineage>
        <taxon>Eukaryota</taxon>
        <taxon>Metazoa</taxon>
        <taxon>Ecdysozoa</taxon>
        <taxon>Arthropoda</taxon>
        <taxon>Hexapoda</taxon>
        <taxon>Insecta</taxon>
        <taxon>Pterygota</taxon>
        <taxon>Neoptera</taxon>
        <taxon>Paraneoptera</taxon>
        <taxon>Hemiptera</taxon>
        <taxon>Sternorrhyncha</taxon>
        <taxon>Psylloidea</taxon>
        <taxon>Psyllidae</taxon>
        <taxon>Psyllinae</taxon>
        <taxon>Cacopsylla</taxon>
    </lineage>
</organism>
<sequence>MQIGVSCHFLEGGKLFVEASFPCVLLSRILGALPLPAHDVHGARGVTFEAPPLTLVFQYLTLRSRKKGGLTFAIFDFWFTQLPLEYDSNIRWLPPTPRFLSPL</sequence>
<dbReference type="AlphaFoldDB" id="A0A8D8LE47"/>
<dbReference type="EMBL" id="HBUF01013984">
    <property type="protein sequence ID" value="CAG6609029.1"/>
    <property type="molecule type" value="Transcribed_RNA"/>
</dbReference>
<protein>
    <submittedName>
        <fullName evidence="1">Uncharacterized protein</fullName>
    </submittedName>
</protein>